<dbReference type="EMBL" id="DVNE01000042">
    <property type="protein sequence ID" value="HIU61872.1"/>
    <property type="molecule type" value="Genomic_DNA"/>
</dbReference>
<evidence type="ECO:0000256" key="6">
    <source>
        <dbReference type="ARBA" id="ARBA00023102"/>
    </source>
</evidence>
<evidence type="ECO:0000256" key="5">
    <source>
        <dbReference type="ARBA" id="ARBA00022801"/>
    </source>
</evidence>
<evidence type="ECO:0000313" key="10">
    <source>
        <dbReference type="EMBL" id="HIU61872.1"/>
    </source>
</evidence>
<evidence type="ECO:0000256" key="4">
    <source>
        <dbReference type="ARBA" id="ARBA00022605"/>
    </source>
</evidence>
<dbReference type="CDD" id="cd12110">
    <property type="entry name" value="PHP_HisPPase_Hisj_like"/>
    <property type="match status" value="1"/>
</dbReference>
<proteinExistence type="inferred from homology"/>
<comment type="similarity">
    <text evidence="2 8">Belongs to the PHP hydrolase family. HisK subfamily.</text>
</comment>
<dbReference type="InterPro" id="IPR004013">
    <property type="entry name" value="PHP_dom"/>
</dbReference>
<comment type="pathway">
    <text evidence="1 8">Amino-acid biosynthesis; L-histidine biosynthesis; L-histidine from 5-phospho-alpha-D-ribose 1-diphosphate: step 8/9.</text>
</comment>
<dbReference type="InterPro" id="IPR016195">
    <property type="entry name" value="Pol/histidinol_Pase-like"/>
</dbReference>
<keyword evidence="4 8" id="KW-0028">Amino-acid biosynthesis</keyword>
<dbReference type="Proteomes" id="UP000824110">
    <property type="component" value="Unassembled WGS sequence"/>
</dbReference>
<sequence length="266" mass="29830">MLIKSDVHMHTTFCDGKSSMEDMVKAAVASGMDTVGISFHSYTDFDRSYCIKDYPAYMRELLRLRREYSGKIYILGGVELDLYGELPPEYDYTIGSVHYLKVGDSYIPVDDSAEKFIEGVNEFFGGDVYAACERYYEEVEELADGISPNIYGHFDLITRFNGENKLFDEGNLRYKAAALSAVENLPAGAVVEVNLGRLNRYGGGIYPSDWLIREMVLRGCRFMLSSDAHTASGVGAGFDEACAKLRRLGVRSLVRFMGDRLVRVEI</sequence>
<keyword evidence="6 8" id="KW-0368">Histidine biosynthesis</keyword>
<name>A0A9D1MKP1_9FIRM</name>
<dbReference type="GO" id="GO:0004401">
    <property type="term" value="F:histidinol-phosphatase activity"/>
    <property type="evidence" value="ECO:0007669"/>
    <property type="project" value="UniProtKB-UniRule"/>
</dbReference>
<reference evidence="10" key="2">
    <citation type="journal article" date="2021" name="PeerJ">
        <title>Extensive microbial diversity within the chicken gut microbiome revealed by metagenomics and culture.</title>
        <authorList>
            <person name="Gilroy R."/>
            <person name="Ravi A."/>
            <person name="Getino M."/>
            <person name="Pursley I."/>
            <person name="Horton D.L."/>
            <person name="Alikhan N.F."/>
            <person name="Baker D."/>
            <person name="Gharbi K."/>
            <person name="Hall N."/>
            <person name="Watson M."/>
            <person name="Adriaenssens E.M."/>
            <person name="Foster-Nyarko E."/>
            <person name="Jarju S."/>
            <person name="Secka A."/>
            <person name="Antonio M."/>
            <person name="Oren A."/>
            <person name="Chaudhuri R.R."/>
            <person name="La Ragione R."/>
            <person name="Hildebrand F."/>
            <person name="Pallen M.J."/>
        </authorList>
    </citation>
    <scope>NUCLEOTIDE SEQUENCE</scope>
    <source>
        <strain evidence="10">CHK195-12923</strain>
    </source>
</reference>
<dbReference type="InterPro" id="IPR010140">
    <property type="entry name" value="Histidinol_P_phosphatase_HisJ"/>
</dbReference>
<evidence type="ECO:0000256" key="3">
    <source>
        <dbReference type="ARBA" id="ARBA00013085"/>
    </source>
</evidence>
<dbReference type="Gene3D" id="3.20.20.140">
    <property type="entry name" value="Metal-dependent hydrolases"/>
    <property type="match status" value="1"/>
</dbReference>
<dbReference type="Pfam" id="PF02811">
    <property type="entry name" value="PHP"/>
    <property type="match status" value="1"/>
</dbReference>
<dbReference type="SUPFAM" id="SSF89550">
    <property type="entry name" value="PHP domain-like"/>
    <property type="match status" value="1"/>
</dbReference>
<evidence type="ECO:0000256" key="7">
    <source>
        <dbReference type="ARBA" id="ARBA00049158"/>
    </source>
</evidence>
<evidence type="ECO:0000256" key="8">
    <source>
        <dbReference type="RuleBase" id="RU366003"/>
    </source>
</evidence>
<evidence type="ECO:0000313" key="11">
    <source>
        <dbReference type="Proteomes" id="UP000824110"/>
    </source>
</evidence>
<dbReference type="PANTHER" id="PTHR21039:SF0">
    <property type="entry name" value="HISTIDINOL-PHOSPHATASE"/>
    <property type="match status" value="1"/>
</dbReference>
<dbReference type="PANTHER" id="PTHR21039">
    <property type="entry name" value="HISTIDINOL PHOSPHATASE-RELATED"/>
    <property type="match status" value="1"/>
</dbReference>
<gene>
    <name evidence="10" type="ORF">IAB69_04415</name>
</gene>
<comment type="caution">
    <text evidence="10">The sequence shown here is derived from an EMBL/GenBank/DDBJ whole genome shotgun (WGS) entry which is preliminary data.</text>
</comment>
<organism evidence="10 11">
    <name type="scientific">Candidatus Coproplasma excrementigallinarum</name>
    <dbReference type="NCBI Taxonomy" id="2840747"/>
    <lineage>
        <taxon>Bacteria</taxon>
        <taxon>Bacillati</taxon>
        <taxon>Bacillota</taxon>
        <taxon>Clostridia</taxon>
        <taxon>Eubacteriales</taxon>
        <taxon>Candidatus Coproplasma</taxon>
    </lineage>
</organism>
<dbReference type="NCBIfam" id="TIGR01856">
    <property type="entry name" value="hisJ_fam"/>
    <property type="match status" value="1"/>
</dbReference>
<feature type="domain" description="PHP" evidence="9">
    <location>
        <begin position="6"/>
        <end position="194"/>
    </location>
</feature>
<keyword evidence="5 8" id="KW-0378">Hydrolase</keyword>
<dbReference type="EC" id="3.1.3.15" evidence="3 8"/>
<dbReference type="GO" id="GO:0000105">
    <property type="term" value="P:L-histidine biosynthetic process"/>
    <property type="evidence" value="ECO:0007669"/>
    <property type="project" value="UniProtKB-UniRule"/>
</dbReference>
<dbReference type="GO" id="GO:0005737">
    <property type="term" value="C:cytoplasm"/>
    <property type="evidence" value="ECO:0007669"/>
    <property type="project" value="TreeGrafter"/>
</dbReference>
<evidence type="ECO:0000259" key="9">
    <source>
        <dbReference type="Pfam" id="PF02811"/>
    </source>
</evidence>
<dbReference type="AlphaFoldDB" id="A0A9D1MKP1"/>
<reference evidence="10" key="1">
    <citation type="submission" date="2020-10" db="EMBL/GenBank/DDBJ databases">
        <authorList>
            <person name="Gilroy R."/>
        </authorList>
    </citation>
    <scope>NUCLEOTIDE SEQUENCE</scope>
    <source>
        <strain evidence="10">CHK195-12923</strain>
    </source>
</reference>
<evidence type="ECO:0000256" key="1">
    <source>
        <dbReference type="ARBA" id="ARBA00004970"/>
    </source>
</evidence>
<evidence type="ECO:0000256" key="2">
    <source>
        <dbReference type="ARBA" id="ARBA00009152"/>
    </source>
</evidence>
<comment type="catalytic activity">
    <reaction evidence="7 8">
        <text>L-histidinol phosphate + H2O = L-histidinol + phosphate</text>
        <dbReference type="Rhea" id="RHEA:14465"/>
        <dbReference type="ChEBI" id="CHEBI:15377"/>
        <dbReference type="ChEBI" id="CHEBI:43474"/>
        <dbReference type="ChEBI" id="CHEBI:57699"/>
        <dbReference type="ChEBI" id="CHEBI:57980"/>
        <dbReference type="EC" id="3.1.3.15"/>
    </reaction>
</comment>
<protein>
    <recommendedName>
        <fullName evidence="3 8">Histidinol-phosphatase</fullName>
        <shortName evidence="8">HolPase</shortName>
        <ecNumber evidence="3 8">3.1.3.15</ecNumber>
    </recommendedName>
</protein>
<accession>A0A9D1MKP1</accession>